<dbReference type="InterPro" id="IPR050167">
    <property type="entry name" value="Ser_Thr_protein_kinase"/>
</dbReference>
<dbReference type="Pfam" id="PF00069">
    <property type="entry name" value="Pkinase"/>
    <property type="match status" value="1"/>
</dbReference>
<reference evidence="2" key="1">
    <citation type="submission" date="2023-01" db="EMBL/GenBank/DDBJ databases">
        <title>Genome assembly of the deep-sea coral Lophelia pertusa.</title>
        <authorList>
            <person name="Herrera S."/>
            <person name="Cordes E."/>
        </authorList>
    </citation>
    <scope>NUCLEOTIDE SEQUENCE</scope>
    <source>
        <strain evidence="2">USNM1676648</strain>
        <tissue evidence="2">Polyp</tissue>
    </source>
</reference>
<comment type="caution">
    <text evidence="2">The sequence shown here is derived from an EMBL/GenBank/DDBJ whole genome shotgun (WGS) entry which is preliminary data.</text>
</comment>
<organism evidence="2 3">
    <name type="scientific">Desmophyllum pertusum</name>
    <dbReference type="NCBI Taxonomy" id="174260"/>
    <lineage>
        <taxon>Eukaryota</taxon>
        <taxon>Metazoa</taxon>
        <taxon>Cnidaria</taxon>
        <taxon>Anthozoa</taxon>
        <taxon>Hexacorallia</taxon>
        <taxon>Scleractinia</taxon>
        <taxon>Caryophylliina</taxon>
        <taxon>Caryophylliidae</taxon>
        <taxon>Desmophyllum</taxon>
    </lineage>
</organism>
<dbReference type="EC" id="2.7.11.25" evidence="2"/>
<dbReference type="GO" id="GO:0005737">
    <property type="term" value="C:cytoplasm"/>
    <property type="evidence" value="ECO:0007669"/>
    <property type="project" value="TreeGrafter"/>
</dbReference>
<name>A0A9W9ZSE1_9CNID</name>
<dbReference type="Proteomes" id="UP001163046">
    <property type="component" value="Unassembled WGS sequence"/>
</dbReference>
<dbReference type="Gene3D" id="1.10.510.10">
    <property type="entry name" value="Transferase(Phosphotransferase) domain 1"/>
    <property type="match status" value="1"/>
</dbReference>
<protein>
    <submittedName>
        <fullName evidence="2">Mitogen-activated protein kinase kinase kinase 7</fullName>
        <ecNumber evidence="2">2.7.11.25</ecNumber>
    </submittedName>
</protein>
<dbReference type="PROSITE" id="PS00108">
    <property type="entry name" value="PROTEIN_KINASE_ST"/>
    <property type="match status" value="1"/>
</dbReference>
<dbReference type="PROSITE" id="PS50011">
    <property type="entry name" value="PROTEIN_KINASE_DOM"/>
    <property type="match status" value="1"/>
</dbReference>
<keyword evidence="2" id="KW-0808">Transferase</keyword>
<evidence type="ECO:0000313" key="2">
    <source>
        <dbReference type="EMBL" id="KAJ7386138.1"/>
    </source>
</evidence>
<feature type="domain" description="Protein kinase" evidence="1">
    <location>
        <begin position="1"/>
        <end position="178"/>
    </location>
</feature>
<dbReference type="GO" id="GO:0004709">
    <property type="term" value="F:MAP kinase kinase kinase activity"/>
    <property type="evidence" value="ECO:0007669"/>
    <property type="project" value="UniProtKB-EC"/>
</dbReference>
<evidence type="ECO:0000313" key="3">
    <source>
        <dbReference type="Proteomes" id="UP001163046"/>
    </source>
</evidence>
<dbReference type="InterPro" id="IPR008271">
    <property type="entry name" value="Ser/Thr_kinase_AS"/>
</dbReference>
<dbReference type="InterPro" id="IPR000719">
    <property type="entry name" value="Prot_kinase_dom"/>
</dbReference>
<sequence>DIAHHDLKPANVLVSNQHYRDKLAIAWNREPIICKLTDFGESRSKLIQTKTICQSRTGNVDRGTVPFMAPEILLDSVFLKWATLEDLKRADIWAYGMLLFNVINPYLNYPYEIDVKQGGDGDAKYHQRFQTEWLNVWNAYDACTHLNSLKRPDVLGALTILTEDVQGGRDLYRNTEKE</sequence>
<dbReference type="OrthoDB" id="5989081at2759"/>
<dbReference type="InterPro" id="IPR011009">
    <property type="entry name" value="Kinase-like_dom_sf"/>
</dbReference>
<keyword evidence="2" id="KW-0418">Kinase</keyword>
<dbReference type="GO" id="GO:0005524">
    <property type="term" value="F:ATP binding"/>
    <property type="evidence" value="ECO:0007669"/>
    <property type="project" value="InterPro"/>
</dbReference>
<feature type="non-terminal residue" evidence="2">
    <location>
        <position position="1"/>
    </location>
</feature>
<evidence type="ECO:0000259" key="1">
    <source>
        <dbReference type="PROSITE" id="PS50011"/>
    </source>
</evidence>
<dbReference type="SUPFAM" id="SSF56112">
    <property type="entry name" value="Protein kinase-like (PK-like)"/>
    <property type="match status" value="1"/>
</dbReference>
<dbReference type="PANTHER" id="PTHR23257">
    <property type="entry name" value="SERINE-THREONINE PROTEIN KINASE"/>
    <property type="match status" value="1"/>
</dbReference>
<dbReference type="AlphaFoldDB" id="A0A9W9ZSE1"/>
<gene>
    <name evidence="2" type="primary">MAP3K7_1</name>
    <name evidence="2" type="ORF">OS493_012482</name>
</gene>
<keyword evidence="3" id="KW-1185">Reference proteome</keyword>
<accession>A0A9W9ZSE1</accession>
<proteinExistence type="predicted"/>
<dbReference type="EMBL" id="MU825878">
    <property type="protein sequence ID" value="KAJ7386138.1"/>
    <property type="molecule type" value="Genomic_DNA"/>
</dbReference>